<evidence type="ECO:0000313" key="2">
    <source>
        <dbReference type="Proteomes" id="UP000253742"/>
    </source>
</evidence>
<name>A0A369VBV0_9ACTN</name>
<dbReference type="Proteomes" id="UP000253742">
    <property type="component" value="Unassembled WGS sequence"/>
</dbReference>
<accession>A0A369VBV0</accession>
<organism evidence="1 2">
    <name type="scientific">Streptomyces parvulus</name>
    <dbReference type="NCBI Taxonomy" id="146923"/>
    <lineage>
        <taxon>Bacteria</taxon>
        <taxon>Bacillati</taxon>
        <taxon>Actinomycetota</taxon>
        <taxon>Actinomycetes</taxon>
        <taxon>Kitasatosporales</taxon>
        <taxon>Streptomycetaceae</taxon>
        <taxon>Streptomyces</taxon>
    </lineage>
</organism>
<proteinExistence type="predicted"/>
<sequence length="70" mass="8246">MSSSIPACPECRQPMYSGGLILSKRQDDGRRTCRSLWRCARGVCQRHVWWRWVDRPDGPLEICPVPERFR</sequence>
<gene>
    <name evidence="1" type="ORF">DVZ84_10260</name>
</gene>
<protein>
    <submittedName>
        <fullName evidence="1">Dehydrogenase</fullName>
    </submittedName>
</protein>
<dbReference type="EMBL" id="QQBH01000005">
    <property type="protein sequence ID" value="RDD89360.1"/>
    <property type="molecule type" value="Genomic_DNA"/>
</dbReference>
<dbReference type="AlphaFoldDB" id="A0A369VBV0"/>
<comment type="caution">
    <text evidence="1">The sequence shown here is derived from an EMBL/GenBank/DDBJ whole genome shotgun (WGS) entry which is preliminary data.</text>
</comment>
<reference evidence="1 2" key="1">
    <citation type="submission" date="2018-07" db="EMBL/GenBank/DDBJ databases">
        <title>Genome guided investigation of antibiotics producing actinomycetales strain isolated from a Macau mangrove ecosystem.</title>
        <authorList>
            <person name="Hu D."/>
        </authorList>
    </citation>
    <scope>NUCLEOTIDE SEQUENCE [LARGE SCALE GENOMIC DNA]</scope>
    <source>
        <strain evidence="1 2">2297</strain>
    </source>
</reference>
<evidence type="ECO:0000313" key="1">
    <source>
        <dbReference type="EMBL" id="RDD89360.1"/>
    </source>
</evidence>
<dbReference type="OrthoDB" id="4244222at2"/>